<feature type="transmembrane region" description="Helical" evidence="7">
    <location>
        <begin position="20"/>
        <end position="39"/>
    </location>
</feature>
<evidence type="ECO:0000256" key="4">
    <source>
        <dbReference type="ARBA" id="ARBA00022692"/>
    </source>
</evidence>
<evidence type="ECO:0000259" key="8">
    <source>
        <dbReference type="PROSITE" id="PS50850"/>
    </source>
</evidence>
<name>A0A931DU71_9ACTN</name>
<feature type="domain" description="Major facilitator superfamily (MFS) profile" evidence="8">
    <location>
        <begin position="24"/>
        <end position="408"/>
    </location>
</feature>
<evidence type="ECO:0000313" key="10">
    <source>
        <dbReference type="Proteomes" id="UP000614047"/>
    </source>
</evidence>
<dbReference type="PANTHER" id="PTHR23517">
    <property type="entry name" value="RESISTANCE PROTEIN MDTM, PUTATIVE-RELATED-RELATED"/>
    <property type="match status" value="1"/>
</dbReference>
<dbReference type="PANTHER" id="PTHR23517:SF13">
    <property type="entry name" value="MAJOR FACILITATOR SUPERFAMILY MFS_1"/>
    <property type="match status" value="1"/>
</dbReference>
<keyword evidence="2" id="KW-0813">Transport</keyword>
<accession>A0A931DU71</accession>
<dbReference type="PROSITE" id="PS50850">
    <property type="entry name" value="MFS"/>
    <property type="match status" value="1"/>
</dbReference>
<feature type="transmembrane region" description="Helical" evidence="7">
    <location>
        <begin position="359"/>
        <end position="381"/>
    </location>
</feature>
<reference evidence="9" key="1">
    <citation type="submission" date="2020-11" db="EMBL/GenBank/DDBJ databases">
        <title>Sequencing the genomes of 1000 actinobacteria strains.</title>
        <authorList>
            <person name="Klenk H.-P."/>
        </authorList>
    </citation>
    <scope>NUCLEOTIDE SEQUENCE</scope>
    <source>
        <strain evidence="9">DSM 43175</strain>
    </source>
</reference>
<evidence type="ECO:0000256" key="7">
    <source>
        <dbReference type="SAM" id="Phobius"/>
    </source>
</evidence>
<dbReference type="AlphaFoldDB" id="A0A931DU71"/>
<gene>
    <name evidence="9" type="ORF">IW256_006881</name>
</gene>
<dbReference type="InterPro" id="IPR020846">
    <property type="entry name" value="MFS_dom"/>
</dbReference>
<evidence type="ECO:0000313" key="9">
    <source>
        <dbReference type="EMBL" id="MBG6092768.1"/>
    </source>
</evidence>
<dbReference type="InterPro" id="IPR036259">
    <property type="entry name" value="MFS_trans_sf"/>
</dbReference>
<dbReference type="Pfam" id="PF07690">
    <property type="entry name" value="MFS_1"/>
    <property type="match status" value="1"/>
</dbReference>
<dbReference type="GO" id="GO:0022857">
    <property type="term" value="F:transmembrane transporter activity"/>
    <property type="evidence" value="ECO:0007669"/>
    <property type="project" value="InterPro"/>
</dbReference>
<dbReference type="SUPFAM" id="SSF103473">
    <property type="entry name" value="MFS general substrate transporter"/>
    <property type="match status" value="1"/>
</dbReference>
<evidence type="ECO:0000256" key="5">
    <source>
        <dbReference type="ARBA" id="ARBA00022989"/>
    </source>
</evidence>
<dbReference type="Gene3D" id="1.20.1250.20">
    <property type="entry name" value="MFS general substrate transporter like domains"/>
    <property type="match status" value="1"/>
</dbReference>
<feature type="transmembrane region" description="Helical" evidence="7">
    <location>
        <begin position="187"/>
        <end position="209"/>
    </location>
</feature>
<feature type="transmembrane region" description="Helical" evidence="7">
    <location>
        <begin position="264"/>
        <end position="286"/>
    </location>
</feature>
<dbReference type="GO" id="GO:0005886">
    <property type="term" value="C:plasma membrane"/>
    <property type="evidence" value="ECO:0007669"/>
    <property type="project" value="UniProtKB-SubCell"/>
</dbReference>
<dbReference type="EMBL" id="JADOUA010000001">
    <property type="protein sequence ID" value="MBG6092768.1"/>
    <property type="molecule type" value="Genomic_DNA"/>
</dbReference>
<proteinExistence type="predicted"/>
<feature type="transmembrane region" description="Helical" evidence="7">
    <location>
        <begin position="149"/>
        <end position="175"/>
    </location>
</feature>
<dbReference type="InterPro" id="IPR011701">
    <property type="entry name" value="MFS"/>
</dbReference>
<keyword evidence="3" id="KW-1003">Cell membrane</keyword>
<feature type="transmembrane region" description="Helical" evidence="7">
    <location>
        <begin position="295"/>
        <end position="314"/>
    </location>
</feature>
<organism evidence="9 10">
    <name type="scientific">Actinomadura viridis</name>
    <dbReference type="NCBI Taxonomy" id="58110"/>
    <lineage>
        <taxon>Bacteria</taxon>
        <taxon>Bacillati</taxon>
        <taxon>Actinomycetota</taxon>
        <taxon>Actinomycetes</taxon>
        <taxon>Streptosporangiales</taxon>
        <taxon>Thermomonosporaceae</taxon>
        <taxon>Actinomadura</taxon>
    </lineage>
</organism>
<comment type="caution">
    <text evidence="9">The sequence shown here is derived from an EMBL/GenBank/DDBJ whole genome shotgun (WGS) entry which is preliminary data.</text>
</comment>
<evidence type="ECO:0000256" key="3">
    <source>
        <dbReference type="ARBA" id="ARBA00022475"/>
    </source>
</evidence>
<feature type="transmembrane region" description="Helical" evidence="7">
    <location>
        <begin position="320"/>
        <end position="347"/>
    </location>
</feature>
<feature type="transmembrane region" description="Helical" evidence="7">
    <location>
        <begin position="387"/>
        <end position="406"/>
    </location>
</feature>
<dbReference type="RefSeq" id="WP_197014903.1">
    <property type="nucleotide sequence ID" value="NZ_BAABES010000009.1"/>
</dbReference>
<dbReference type="InterPro" id="IPR050171">
    <property type="entry name" value="MFS_Transporters"/>
</dbReference>
<keyword evidence="6 7" id="KW-0472">Membrane</keyword>
<protein>
    <submittedName>
        <fullName evidence="9">MFS family permease</fullName>
    </submittedName>
</protein>
<evidence type="ECO:0000256" key="1">
    <source>
        <dbReference type="ARBA" id="ARBA00004651"/>
    </source>
</evidence>
<feature type="transmembrane region" description="Helical" evidence="7">
    <location>
        <begin position="230"/>
        <end position="252"/>
    </location>
</feature>
<keyword evidence="5 7" id="KW-1133">Transmembrane helix</keyword>
<sequence length="408" mass="42216">MTLATVRTALPARARTRTPFHHHVGFWLIATVFTLTMAFSTLPTPLYPLYQRADGFGPFVVTVVFVTYAIGVVAALFLAGHLSDWFGRRTVLVPALVLSIGSALVFSQWAALPALLAARLLSGLSVGLLTATATAHLDELGRRARPGSSGARAAAVATGANLGGLGLGTLVSGVFAEHTGAPLHTPYLVFLGLLALGALAVFLAPETVTRPEIRPRYRPQRVSVPDEARPAFFTAAVAAATAFSVFGLFTSLTPVVLRGLHVTSPAVAGAATFVVFGSAALAQILLSRLSARTQLLAGLPLLAAGMSLLAVAVWTSGLPLFLIGGAVSGVAAGLTFKGSVTTVVALAVPERRGETLTGLFLAAYLGLSLPVLALGLAVQTVPPRDAVLGFAGVLLVMTAFLARRFARR</sequence>
<feature type="transmembrane region" description="Helical" evidence="7">
    <location>
        <begin position="59"/>
        <end position="79"/>
    </location>
</feature>
<feature type="transmembrane region" description="Helical" evidence="7">
    <location>
        <begin position="116"/>
        <end position="137"/>
    </location>
</feature>
<keyword evidence="10" id="KW-1185">Reference proteome</keyword>
<comment type="subcellular location">
    <subcellularLocation>
        <location evidence="1">Cell membrane</location>
        <topology evidence="1">Multi-pass membrane protein</topology>
    </subcellularLocation>
</comment>
<dbReference type="Proteomes" id="UP000614047">
    <property type="component" value="Unassembled WGS sequence"/>
</dbReference>
<keyword evidence="4 7" id="KW-0812">Transmembrane</keyword>
<feature type="transmembrane region" description="Helical" evidence="7">
    <location>
        <begin position="91"/>
        <end position="110"/>
    </location>
</feature>
<evidence type="ECO:0000256" key="2">
    <source>
        <dbReference type="ARBA" id="ARBA00022448"/>
    </source>
</evidence>
<evidence type="ECO:0000256" key="6">
    <source>
        <dbReference type="ARBA" id="ARBA00023136"/>
    </source>
</evidence>